<evidence type="ECO:0000259" key="4">
    <source>
        <dbReference type="Pfam" id="PF01048"/>
    </source>
</evidence>
<dbReference type="SUPFAM" id="SSF53167">
    <property type="entry name" value="Purine and uridine phosphorylases"/>
    <property type="match status" value="1"/>
</dbReference>
<gene>
    <name evidence="5" type="ORF">IIE05_17285</name>
</gene>
<dbReference type="EC" id="2.4.2.3" evidence="1"/>
<comment type="caution">
    <text evidence="5">The sequence shown here is derived from an EMBL/GenBank/DDBJ whole genome shotgun (WGS) entry which is preliminary data.</text>
</comment>
<evidence type="ECO:0000256" key="1">
    <source>
        <dbReference type="ARBA" id="ARBA00011888"/>
    </source>
</evidence>
<proteinExistence type="predicted"/>
<dbReference type="PANTHER" id="PTHR43691">
    <property type="entry name" value="URIDINE PHOSPHORYLASE"/>
    <property type="match status" value="1"/>
</dbReference>
<keyword evidence="6" id="KW-1185">Reference proteome</keyword>
<comment type="catalytic activity">
    <reaction evidence="3">
        <text>uridine + phosphate = alpha-D-ribose 1-phosphate + uracil</text>
        <dbReference type="Rhea" id="RHEA:24388"/>
        <dbReference type="ChEBI" id="CHEBI:16704"/>
        <dbReference type="ChEBI" id="CHEBI:17568"/>
        <dbReference type="ChEBI" id="CHEBI:43474"/>
        <dbReference type="ChEBI" id="CHEBI:57720"/>
        <dbReference type="EC" id="2.4.2.3"/>
    </reaction>
</comment>
<dbReference type="InterPro" id="IPR000845">
    <property type="entry name" value="Nucleoside_phosphorylase_d"/>
</dbReference>
<evidence type="ECO:0000313" key="6">
    <source>
        <dbReference type="Proteomes" id="UP000618926"/>
    </source>
</evidence>
<accession>A0ABR9NZS9</accession>
<protein>
    <recommendedName>
        <fullName evidence="2">Uridine phosphorylase</fullName>
        <ecNumber evidence="1">2.4.2.3</ecNumber>
    </recommendedName>
</protein>
<dbReference type="EMBL" id="JADBFD010000040">
    <property type="protein sequence ID" value="MBE2889714.1"/>
    <property type="molecule type" value="Genomic_DNA"/>
</dbReference>
<dbReference type="Proteomes" id="UP000618926">
    <property type="component" value="Unassembled WGS sequence"/>
</dbReference>
<dbReference type="Pfam" id="PF01048">
    <property type="entry name" value="PNP_UDP_1"/>
    <property type="match status" value="1"/>
</dbReference>
<dbReference type="Gene3D" id="3.40.50.1580">
    <property type="entry name" value="Nucleoside phosphorylase domain"/>
    <property type="match status" value="1"/>
</dbReference>
<dbReference type="PANTHER" id="PTHR43691:SF11">
    <property type="entry name" value="FI09636P-RELATED"/>
    <property type="match status" value="1"/>
</dbReference>
<organism evidence="5 6">
    <name type="scientific">Geobacter anodireducens</name>
    <dbReference type="NCBI Taxonomy" id="1340425"/>
    <lineage>
        <taxon>Bacteria</taxon>
        <taxon>Pseudomonadati</taxon>
        <taxon>Thermodesulfobacteriota</taxon>
        <taxon>Desulfuromonadia</taxon>
        <taxon>Geobacterales</taxon>
        <taxon>Geobacteraceae</taxon>
        <taxon>Geobacter</taxon>
    </lineage>
</organism>
<name>A0ABR9NZS9_9BACT</name>
<dbReference type="CDD" id="cd09007">
    <property type="entry name" value="NP-I_spr0068"/>
    <property type="match status" value="1"/>
</dbReference>
<reference evidence="5 6" key="1">
    <citation type="submission" date="2020-10" db="EMBL/GenBank/DDBJ databases">
        <title>Investigation of anaerobic biodegradation of phenanthrene by a sulfate-dependent Geobacter anodireducens strain PheS2.</title>
        <authorList>
            <person name="Zhang Z."/>
        </authorList>
    </citation>
    <scope>NUCLEOTIDE SEQUENCE [LARGE SCALE GENOMIC DNA]</scope>
    <source>
        <strain evidence="5 6">PheS2</strain>
    </source>
</reference>
<evidence type="ECO:0000313" key="5">
    <source>
        <dbReference type="EMBL" id="MBE2889714.1"/>
    </source>
</evidence>
<dbReference type="InterPro" id="IPR035994">
    <property type="entry name" value="Nucleoside_phosphorylase_sf"/>
</dbReference>
<evidence type="ECO:0000256" key="3">
    <source>
        <dbReference type="ARBA" id="ARBA00048447"/>
    </source>
</evidence>
<sequence>MIFPILEYDPTRTAFIEPSKVIMPLDMPQCCVICFFREVIDKIVIEHNAKVLVTDLWEDGPHPVYEIEYNDQRLAFFHPGIGAPLAAGLLEKVIAYGGRKFMVCGGCGVLDKDMSVGSLMVVSSAIRDEGVSYHYLPPSREVFANPAGVKALEDTLNIKNITHLVGKTWTTDAPFRETPDRIAKRKEEGCLAVEMESAGMMAVAQFRGVTLGQILYGGDDLTCVEWDERLWQSNTTIREKLFWLCADAVLLA</sequence>
<evidence type="ECO:0000256" key="2">
    <source>
        <dbReference type="ARBA" id="ARBA00021980"/>
    </source>
</evidence>
<feature type="domain" description="Nucleoside phosphorylase" evidence="4">
    <location>
        <begin position="63"/>
        <end position="219"/>
    </location>
</feature>